<dbReference type="InterPro" id="IPR013424">
    <property type="entry name" value="Ice-binding_C"/>
</dbReference>
<evidence type="ECO:0000259" key="1">
    <source>
        <dbReference type="Pfam" id="PF07589"/>
    </source>
</evidence>
<reference evidence="2" key="1">
    <citation type="submission" date="2018-06" db="EMBL/GenBank/DDBJ databases">
        <authorList>
            <person name="Zhirakovskaya E."/>
        </authorList>
    </citation>
    <scope>NUCLEOTIDE SEQUENCE</scope>
</reference>
<gene>
    <name evidence="2" type="ORF">MNBD_ALPHA02-2199</name>
</gene>
<accession>A0A3B0S3G7</accession>
<dbReference type="AlphaFoldDB" id="A0A3B0S3G7"/>
<dbReference type="SUPFAM" id="SSF50956">
    <property type="entry name" value="Thermostable phytase (3-phytase)"/>
    <property type="match status" value="1"/>
</dbReference>
<name>A0A3B0S3G7_9ZZZZ</name>
<dbReference type="Gene3D" id="2.120.10.30">
    <property type="entry name" value="TolB, C-terminal domain"/>
    <property type="match status" value="2"/>
</dbReference>
<proteinExistence type="predicted"/>
<dbReference type="Pfam" id="PF07589">
    <property type="entry name" value="PEP-CTERM"/>
    <property type="match status" value="1"/>
</dbReference>
<evidence type="ECO:0000313" key="2">
    <source>
        <dbReference type="EMBL" id="VAV95396.1"/>
    </source>
</evidence>
<dbReference type="NCBIfam" id="TIGR02595">
    <property type="entry name" value="PEP_CTERM"/>
    <property type="match status" value="1"/>
</dbReference>
<organism evidence="2">
    <name type="scientific">hydrothermal vent metagenome</name>
    <dbReference type="NCBI Taxonomy" id="652676"/>
    <lineage>
        <taxon>unclassified sequences</taxon>
        <taxon>metagenomes</taxon>
        <taxon>ecological metagenomes</taxon>
    </lineage>
</organism>
<protein>
    <recommendedName>
        <fullName evidence="1">Ice-binding protein C-terminal domain-containing protein</fullName>
    </recommendedName>
</protein>
<dbReference type="EMBL" id="UOED01000099">
    <property type="protein sequence ID" value="VAV95396.1"/>
    <property type="molecule type" value="Genomic_DNA"/>
</dbReference>
<dbReference type="SUPFAM" id="SSF63825">
    <property type="entry name" value="YWTD domain"/>
    <property type="match status" value="1"/>
</dbReference>
<sequence length="380" mass="40186">MFFQIFKINHKIITMTAILGSLLINNSAWAVPVERDLYVTDSEYGNIFVVDPSKSVSILVSEAQIMAATGATEARFTDNGLYYDQATDNLYFTDSESDSVLVRNSSGVVSVVSTAAQITAATGGDSNPEHITMVNGDLFVTDARADSLLKIDIGTGNVAVWTPEADFVGVTGITSVDMHSGIAVSADGTTIYVASDDAPNAVFAVDVATGDPTLLATDSRFNDLDVFLTLAPNGDIIIADDSGGDDIFRVTPTGTVSIFLSETELEDLTGFDVNLEGGLVFDEFGNFYLAEERTDNIYKWLVDDILSGTIDVASGALYLSQADVVSGLGLVSTPSRSGVDYEGGIVFGRASVMRDVPEPAPLALLGLGLLGLGLARGRRR</sequence>
<dbReference type="InterPro" id="IPR011042">
    <property type="entry name" value="6-blade_b-propeller_TolB-like"/>
</dbReference>
<feature type="domain" description="Ice-binding protein C-terminal" evidence="1">
    <location>
        <begin position="355"/>
        <end position="379"/>
    </location>
</feature>